<protein>
    <submittedName>
        <fullName evidence="1">Uncharacterized protein</fullName>
    </submittedName>
</protein>
<gene>
    <name evidence="1" type="ORF">EDC60_3138</name>
</gene>
<organism evidence="1 2">
    <name type="scientific">Diaphorobacter nitroreducens</name>
    <dbReference type="NCBI Taxonomy" id="164759"/>
    <lineage>
        <taxon>Bacteria</taxon>
        <taxon>Pseudomonadati</taxon>
        <taxon>Pseudomonadota</taxon>
        <taxon>Betaproteobacteria</taxon>
        <taxon>Burkholderiales</taxon>
        <taxon>Comamonadaceae</taxon>
        <taxon>Diaphorobacter</taxon>
    </lineage>
</organism>
<dbReference type="EMBL" id="RJVL01000008">
    <property type="protein sequence ID" value="ROR39643.1"/>
    <property type="molecule type" value="Genomic_DNA"/>
</dbReference>
<accession>A0AAX1WR78</accession>
<name>A0AAX1WR78_9BURK</name>
<dbReference type="Proteomes" id="UP000271868">
    <property type="component" value="Unassembled WGS sequence"/>
</dbReference>
<reference evidence="1 2" key="1">
    <citation type="submission" date="2018-11" db="EMBL/GenBank/DDBJ databases">
        <title>Genomic Encyclopedia of Type Strains, Phase IV (KMG-IV): sequencing the most valuable type-strain genomes for metagenomic binning, comparative biology and taxonomic classification.</title>
        <authorList>
            <person name="Goeker M."/>
        </authorList>
    </citation>
    <scope>NUCLEOTIDE SEQUENCE [LARGE SCALE GENOMIC DNA]</scope>
    <source>
        <strain evidence="1 2">DSM 15985</strain>
    </source>
</reference>
<keyword evidence="2" id="KW-1185">Reference proteome</keyword>
<dbReference type="AlphaFoldDB" id="A0AAX1WR78"/>
<evidence type="ECO:0000313" key="1">
    <source>
        <dbReference type="EMBL" id="ROR39643.1"/>
    </source>
</evidence>
<comment type="caution">
    <text evidence="1">The sequence shown here is derived from an EMBL/GenBank/DDBJ whole genome shotgun (WGS) entry which is preliminary data.</text>
</comment>
<dbReference type="RefSeq" id="WP_302078889.1">
    <property type="nucleotide sequence ID" value="NZ_RJVL01000008.1"/>
</dbReference>
<evidence type="ECO:0000313" key="2">
    <source>
        <dbReference type="Proteomes" id="UP000271868"/>
    </source>
</evidence>
<sequence>MLNHTLYQIEEFSDIWADACLRDSEGRLMFLSVYGRDGVLMQMLAAFELGASQRGVNQIHLVGKDGERHRVDVGDVKRLDKHAGKLPRQNLFGPLNQMWLFDRGMRSPDRANRIGWALHSSSAARRSAEQAEDYRHRLWQLVNLLSPVALQEHWREPVFQWCREKQAIQALDSRLYPALGNMTAMRVSLSDHFTAFISSSVRMGVLRLEEGGAALQASLGHQSVEASRIQEAIAA</sequence>
<proteinExistence type="predicted"/>